<evidence type="ECO:0000259" key="11">
    <source>
        <dbReference type="PROSITE" id="PS50262"/>
    </source>
</evidence>
<dbReference type="PANTHER" id="PTHR10489:SF955">
    <property type="entry name" value="CX3C CHEMOKINE RECEPTOR 1"/>
    <property type="match status" value="1"/>
</dbReference>
<keyword evidence="2" id="KW-1032">Host cell membrane</keyword>
<evidence type="ECO:0000256" key="2">
    <source>
        <dbReference type="ARBA" id="ARBA00022511"/>
    </source>
</evidence>
<dbReference type="Pfam" id="PF00001">
    <property type="entry name" value="7tm_1"/>
    <property type="match status" value="1"/>
</dbReference>
<accession>Q8QRT2</accession>
<evidence type="ECO:0000313" key="13">
    <source>
        <dbReference type="EMBL" id="QXV67924.1"/>
    </source>
</evidence>
<evidence type="ECO:0000256" key="7">
    <source>
        <dbReference type="ARBA" id="ARBA00023170"/>
    </source>
</evidence>
<evidence type="ECO:0000256" key="5">
    <source>
        <dbReference type="ARBA" id="ARBA00023040"/>
    </source>
</evidence>
<dbReference type="GO" id="GO:0006955">
    <property type="term" value="P:immune response"/>
    <property type="evidence" value="ECO:0007669"/>
    <property type="project" value="TreeGrafter"/>
</dbReference>
<comment type="similarity">
    <text evidence="9">Belongs to the G-protein coupled receptor 1 family.</text>
</comment>
<gene>
    <name evidence="12" type="primary">US28</name>
    <name evidence="12" type="ORF">CCMVgp158</name>
</gene>
<evidence type="ECO:0000256" key="3">
    <source>
        <dbReference type="ARBA" id="ARBA00022692"/>
    </source>
</evidence>
<keyword evidence="2" id="KW-1043">Host membrane</keyword>
<dbReference type="InterPro" id="IPR050119">
    <property type="entry name" value="CCR1-9-like"/>
</dbReference>
<dbReference type="Gene3D" id="1.20.1070.10">
    <property type="entry name" value="Rhodopsin 7-helix transmembrane proteins"/>
    <property type="match status" value="1"/>
</dbReference>
<dbReference type="InterPro" id="IPR000355">
    <property type="entry name" value="Chemokine_rcpt"/>
</dbReference>
<feature type="transmembrane region" description="Helical" evidence="10">
    <location>
        <begin position="67"/>
        <end position="91"/>
    </location>
</feature>
<keyword evidence="5 9" id="KW-0297">G-protein coupled receptor</keyword>
<feature type="transmembrane region" description="Helical" evidence="10">
    <location>
        <begin position="34"/>
        <end position="55"/>
    </location>
</feature>
<proteinExistence type="inferred from homology"/>
<dbReference type="GO" id="GO:0016493">
    <property type="term" value="F:C-C chemokine receptor activity"/>
    <property type="evidence" value="ECO:0007669"/>
    <property type="project" value="TreeGrafter"/>
</dbReference>
<evidence type="ECO:0000256" key="8">
    <source>
        <dbReference type="ARBA" id="ARBA00023224"/>
    </source>
</evidence>
<feature type="transmembrane region" description="Helical" evidence="10">
    <location>
        <begin position="97"/>
        <end position="120"/>
    </location>
</feature>
<evidence type="ECO:0000256" key="10">
    <source>
        <dbReference type="SAM" id="Phobius"/>
    </source>
</evidence>
<dbReference type="PRINTS" id="PR00657">
    <property type="entry name" value="CCCHEMOKINER"/>
</dbReference>
<dbReference type="PROSITE" id="PS00237">
    <property type="entry name" value="G_PROTEIN_RECEP_F1_1"/>
    <property type="match status" value="1"/>
</dbReference>
<dbReference type="InterPro" id="IPR000276">
    <property type="entry name" value="GPCR_Rhodpsn"/>
</dbReference>
<keyword evidence="14" id="KW-1185">Reference proteome</keyword>
<dbReference type="EMBL" id="MZ151943">
    <property type="protein sequence ID" value="QXV67924.1"/>
    <property type="molecule type" value="Genomic_DNA"/>
</dbReference>
<dbReference type="GO" id="GO:0060326">
    <property type="term" value="P:cell chemotaxis"/>
    <property type="evidence" value="ECO:0007669"/>
    <property type="project" value="TreeGrafter"/>
</dbReference>
<keyword evidence="12" id="KW-0946">Virion</keyword>
<keyword evidence="12" id="KW-0261">Viral envelope protein</keyword>
<dbReference type="SUPFAM" id="SSF81321">
    <property type="entry name" value="Family A G protein-coupled receptor-like"/>
    <property type="match status" value="1"/>
</dbReference>
<reference evidence="12 14" key="1">
    <citation type="journal article" date="2003" name="J. Gen. Virol.">
        <title>The human cytomegalovirus genome revisited: comparison with the chimpanzee cytomegalovirus genome.</title>
        <authorList>
            <person name="Davison A.J."/>
            <person name="Dolan A."/>
            <person name="Akter P."/>
            <person name="Addison C."/>
            <person name="Dargan D.J."/>
            <person name="Alcendor D.J."/>
            <person name="McGeoch D.J."/>
            <person name="Hayward G.S."/>
        </authorList>
    </citation>
    <scope>NUCLEOTIDE SEQUENCE [LARGE SCALE GENOMIC DNA]</scope>
    <source>
        <strain evidence="12">Heberling</strain>
    </source>
</reference>
<dbReference type="GO" id="GO:0019722">
    <property type="term" value="P:calcium-mediated signaling"/>
    <property type="evidence" value="ECO:0007669"/>
    <property type="project" value="TreeGrafter"/>
</dbReference>
<evidence type="ECO:0000313" key="12">
    <source>
        <dbReference type="EMBL" id="AAM00806.1"/>
    </source>
</evidence>
<feature type="transmembrane region" description="Helical" evidence="10">
    <location>
        <begin position="226"/>
        <end position="250"/>
    </location>
</feature>
<evidence type="ECO:0000313" key="14">
    <source>
        <dbReference type="Proteomes" id="UP000099188"/>
    </source>
</evidence>
<name>Q8QRT2_9BETA</name>
<sequence length="351" mass="40426">MTPAGALTTEFEYDTAAEACNLTDVLHQSRPVTLLFYGLIFIFGCVGNLLVIFTITWRRQIRCSGDVYFVNLALADLMFVCTLPLWMQYLLNHDSLASVPCTVLTACFYVAMFASLCFITEIALDRYYAIVYMKYRPVKQAVFASVFWWLFAFIIAIPHFMVVTKKQNQCMNDYEQLERSYPIILKTEIILGAFVIPLSVISYCHYQISKVVAGSQSRHKTHVMRVLLAVVCVFILFWMPYHLALFVDVLRLLHWIPDSCEFTKSLQKTLILTESVAFCHCCFNPLLYVFVGTKFRQELYLLLGNLRQRLFSRAVASYQTMTFSRRSSRTDDGTTQDTISETFSTVSELPY</sequence>
<keyword evidence="4 10" id="KW-1133">Transmembrane helix</keyword>
<dbReference type="KEGG" id="vg:935498"/>
<dbReference type="GO" id="GO:0019031">
    <property type="term" value="C:viral envelope"/>
    <property type="evidence" value="ECO:0007669"/>
    <property type="project" value="UniProtKB-KW"/>
</dbReference>
<evidence type="ECO:0000256" key="6">
    <source>
        <dbReference type="ARBA" id="ARBA00023136"/>
    </source>
</evidence>
<protein>
    <submittedName>
        <fullName evidence="12">Envelope protein US28</fullName>
    </submittedName>
</protein>
<keyword evidence="6 10" id="KW-0472">Membrane</keyword>
<keyword evidence="3 9" id="KW-0812">Transmembrane</keyword>
<dbReference type="PRINTS" id="PR00237">
    <property type="entry name" value="GPCRRHODOPSN"/>
</dbReference>
<feature type="domain" description="G-protein coupled receptors family 1 profile" evidence="11">
    <location>
        <begin position="47"/>
        <end position="288"/>
    </location>
</feature>
<comment type="subcellular location">
    <subcellularLocation>
        <location evidence="1">Host cell membrane</location>
        <topology evidence="1">Multi-pass membrane protein</topology>
    </subcellularLocation>
</comment>
<reference evidence="13" key="2">
    <citation type="submission" date="2021-05" db="EMBL/GenBank/DDBJ databases">
        <title>Cloning and multi-omic analysis of chimpanzee cytomegalovirus: a resource for comparative functional genomics.</title>
        <authorList>
            <person name="Phan Q.V."/>
        </authorList>
    </citation>
    <scope>NUCLEOTIDE SEQUENCE</scope>
    <source>
        <strain evidence="13">Heberling</strain>
    </source>
</reference>
<dbReference type="RefSeq" id="NP_612800.1">
    <property type="nucleotide sequence ID" value="NC_003521.1"/>
</dbReference>
<keyword evidence="8 9" id="KW-0807">Transducer</keyword>
<dbReference type="GeneID" id="935498"/>
<evidence type="ECO:0000256" key="4">
    <source>
        <dbReference type="ARBA" id="ARBA00022989"/>
    </source>
</evidence>
<dbReference type="GO" id="GO:0019957">
    <property type="term" value="F:C-C chemokine binding"/>
    <property type="evidence" value="ECO:0007669"/>
    <property type="project" value="TreeGrafter"/>
</dbReference>
<evidence type="ECO:0000256" key="9">
    <source>
        <dbReference type="RuleBase" id="RU000688"/>
    </source>
</evidence>
<dbReference type="GO" id="GO:0016020">
    <property type="term" value="C:membrane"/>
    <property type="evidence" value="ECO:0007669"/>
    <property type="project" value="InterPro"/>
</dbReference>
<dbReference type="CDD" id="cd14984">
    <property type="entry name" value="7tmA_Chemokine_R"/>
    <property type="match status" value="1"/>
</dbReference>
<dbReference type="GO" id="GO:0020002">
    <property type="term" value="C:host cell plasma membrane"/>
    <property type="evidence" value="ECO:0007669"/>
    <property type="project" value="UniProtKB-SubCell"/>
</dbReference>
<evidence type="ECO:0000256" key="1">
    <source>
        <dbReference type="ARBA" id="ARBA00004598"/>
    </source>
</evidence>
<dbReference type="OrthoDB" id="6769at10239"/>
<feature type="transmembrane region" description="Helical" evidence="10">
    <location>
        <begin position="270"/>
        <end position="291"/>
    </location>
</feature>
<feature type="transmembrane region" description="Helical" evidence="10">
    <location>
        <begin position="141"/>
        <end position="163"/>
    </location>
</feature>
<organism evidence="12 14">
    <name type="scientific">Panine betaherpesvirus 2</name>
    <name type="common">Chimpanzee cytomegalovirus</name>
    <dbReference type="NCBI Taxonomy" id="188763"/>
    <lineage>
        <taxon>Viruses</taxon>
        <taxon>Duplodnaviria</taxon>
        <taxon>Heunggongvirae</taxon>
        <taxon>Peploviricota</taxon>
        <taxon>Herviviricetes</taxon>
        <taxon>Herpesvirales</taxon>
        <taxon>Orthoherpesviridae</taxon>
        <taxon>Betaherpesvirinae</taxon>
        <taxon>Cytomegalovirus</taxon>
        <taxon>Cytomegalovirus paninebeta2</taxon>
    </lineage>
</organism>
<dbReference type="InterPro" id="IPR017452">
    <property type="entry name" value="GPCR_Rhodpsn_7TM"/>
</dbReference>
<dbReference type="PANTHER" id="PTHR10489">
    <property type="entry name" value="CELL ADHESION MOLECULE"/>
    <property type="match status" value="1"/>
</dbReference>
<keyword evidence="7 9" id="KW-0675">Receptor</keyword>
<dbReference type="EMBL" id="AF480884">
    <property type="protein sequence ID" value="AAM00806.1"/>
    <property type="molecule type" value="Genomic_DNA"/>
</dbReference>
<dbReference type="Proteomes" id="UP000099188">
    <property type="component" value="Segment"/>
</dbReference>
<feature type="transmembrane region" description="Helical" evidence="10">
    <location>
        <begin position="183"/>
        <end position="206"/>
    </location>
</feature>
<dbReference type="PROSITE" id="PS50262">
    <property type="entry name" value="G_PROTEIN_RECEP_F1_2"/>
    <property type="match status" value="1"/>
</dbReference>
<dbReference type="GO" id="GO:0007204">
    <property type="term" value="P:positive regulation of cytosolic calcium ion concentration"/>
    <property type="evidence" value="ECO:0007669"/>
    <property type="project" value="TreeGrafter"/>
</dbReference>